<comment type="subcellular location">
    <subcellularLocation>
        <location evidence="1">Membrane</location>
        <topology evidence="1">Multi-pass membrane protein</topology>
    </subcellularLocation>
</comment>
<evidence type="ECO:0000256" key="5">
    <source>
        <dbReference type="ARBA" id="ARBA00023136"/>
    </source>
</evidence>
<dbReference type="AlphaFoldDB" id="A0A448YUT0"/>
<feature type="transmembrane region" description="Helical" evidence="7">
    <location>
        <begin position="292"/>
        <end position="313"/>
    </location>
</feature>
<feature type="transmembrane region" description="Helical" evidence="7">
    <location>
        <begin position="41"/>
        <end position="60"/>
    </location>
</feature>
<keyword evidence="5 7" id="KW-0472">Membrane</keyword>
<dbReference type="GO" id="GO:0016020">
    <property type="term" value="C:membrane"/>
    <property type="evidence" value="ECO:0007669"/>
    <property type="project" value="UniProtKB-SubCell"/>
</dbReference>
<proteinExistence type="inferred from homology"/>
<dbReference type="InterPro" id="IPR012435">
    <property type="entry name" value="TMEM144"/>
</dbReference>
<evidence type="ECO:0000256" key="2">
    <source>
        <dbReference type="ARBA" id="ARBA00005731"/>
    </source>
</evidence>
<dbReference type="GO" id="GO:0015144">
    <property type="term" value="F:carbohydrate transmembrane transporter activity"/>
    <property type="evidence" value="ECO:0007669"/>
    <property type="project" value="InterPro"/>
</dbReference>
<organism evidence="8 9">
    <name type="scientific">Pseudo-nitzschia multistriata</name>
    <dbReference type="NCBI Taxonomy" id="183589"/>
    <lineage>
        <taxon>Eukaryota</taxon>
        <taxon>Sar</taxon>
        <taxon>Stramenopiles</taxon>
        <taxon>Ochrophyta</taxon>
        <taxon>Bacillariophyta</taxon>
        <taxon>Bacillariophyceae</taxon>
        <taxon>Bacillariophycidae</taxon>
        <taxon>Bacillariales</taxon>
        <taxon>Bacillariaceae</taxon>
        <taxon>Pseudo-nitzschia</taxon>
    </lineage>
</organism>
<evidence type="ECO:0000256" key="7">
    <source>
        <dbReference type="SAM" id="Phobius"/>
    </source>
</evidence>
<feature type="transmembrane region" description="Helical" evidence="7">
    <location>
        <begin position="124"/>
        <end position="142"/>
    </location>
</feature>
<feature type="transmembrane region" description="Helical" evidence="7">
    <location>
        <begin position="333"/>
        <end position="353"/>
    </location>
</feature>
<evidence type="ECO:0000313" key="8">
    <source>
        <dbReference type="EMBL" id="VEU33546.1"/>
    </source>
</evidence>
<protein>
    <recommendedName>
        <fullName evidence="10">EamA domain-containing protein</fullName>
    </recommendedName>
</protein>
<feature type="transmembrane region" description="Helical" evidence="7">
    <location>
        <begin position="95"/>
        <end position="117"/>
    </location>
</feature>
<dbReference type="Pfam" id="PF07857">
    <property type="entry name" value="TMEM144"/>
    <property type="match status" value="1"/>
</dbReference>
<dbReference type="SUPFAM" id="SSF103481">
    <property type="entry name" value="Multidrug resistance efflux transporter EmrE"/>
    <property type="match status" value="1"/>
</dbReference>
<keyword evidence="3 7" id="KW-0812">Transmembrane</keyword>
<evidence type="ECO:0000256" key="6">
    <source>
        <dbReference type="SAM" id="MobiDB-lite"/>
    </source>
</evidence>
<feature type="transmembrane region" description="Helical" evidence="7">
    <location>
        <begin position="67"/>
        <end position="89"/>
    </location>
</feature>
<feature type="transmembrane region" description="Helical" evidence="7">
    <location>
        <begin position="257"/>
        <end position="280"/>
    </location>
</feature>
<evidence type="ECO:0000256" key="3">
    <source>
        <dbReference type="ARBA" id="ARBA00022692"/>
    </source>
</evidence>
<dbReference type="InterPro" id="IPR010651">
    <property type="entry name" value="Sugar_transport"/>
</dbReference>
<dbReference type="InterPro" id="IPR037185">
    <property type="entry name" value="EmrE-like"/>
</dbReference>
<feature type="transmembrane region" description="Helical" evidence="7">
    <location>
        <begin position="365"/>
        <end position="384"/>
    </location>
</feature>
<evidence type="ECO:0000313" key="9">
    <source>
        <dbReference type="Proteomes" id="UP000291116"/>
    </source>
</evidence>
<sequence length="422" mass="43090">MLEHAGCDDACGYLAALLGAVCYGSYGVPVKSASSTKVHPLVVQTYKTAVMFVASLVLCLREERPSWTPYGLASGLLSVCGGTLGILAIRNAGMAVSVGIWAGITVVMNFVWGILVFREPVRSLPGTVGAFFFLGVGLIGMARASSPPDPVATGVASGGDDDYNYDEDFGSDYGDGFPKEDDPAGFVGSVAATAATKKKGGQRAAEHGLTSRTKRGGAVAPAATVPSNDDGIDDDDAATEKNTGLPKALGRWSPTGFWAGATCAAANGLCAGSALVPLHYARRGGASDLSCYLSHALGALLANALLWGAWVAAAAIGVPGASPMPRCHAGDAGARLACAGVLAGAGMLGSLVATSSLGQAVGNSLVQAKILVAGLWGICYYGEIHGRRSIVGWFFCAALCVASILRLAHERKPPVRQEDILE</sequence>
<keyword evidence="4 7" id="KW-1133">Transmembrane helix</keyword>
<evidence type="ECO:0008006" key="10">
    <source>
        <dbReference type="Google" id="ProtNLM"/>
    </source>
</evidence>
<dbReference type="EMBL" id="CAACVS010000002">
    <property type="protein sequence ID" value="VEU33546.1"/>
    <property type="molecule type" value="Genomic_DNA"/>
</dbReference>
<gene>
    <name evidence="8" type="ORF">PSNMU_V1.4_AUG-EV-PASAV3_0000900</name>
</gene>
<evidence type="ECO:0000256" key="1">
    <source>
        <dbReference type="ARBA" id="ARBA00004141"/>
    </source>
</evidence>
<dbReference type="Proteomes" id="UP000291116">
    <property type="component" value="Unassembled WGS sequence"/>
</dbReference>
<feature type="region of interest" description="Disordered" evidence="6">
    <location>
        <begin position="197"/>
        <end position="245"/>
    </location>
</feature>
<keyword evidence="9" id="KW-1185">Reference proteome</keyword>
<name>A0A448YUT0_9STRA</name>
<evidence type="ECO:0000256" key="4">
    <source>
        <dbReference type="ARBA" id="ARBA00022989"/>
    </source>
</evidence>
<dbReference type="PANTHER" id="PTHR16119:SF17">
    <property type="entry name" value="TRANSMEMBRANE PROTEIN 144"/>
    <property type="match status" value="1"/>
</dbReference>
<reference evidence="8 9" key="1">
    <citation type="submission" date="2019-01" db="EMBL/GenBank/DDBJ databases">
        <authorList>
            <person name="Ferrante I. M."/>
        </authorList>
    </citation>
    <scope>NUCLEOTIDE SEQUENCE [LARGE SCALE GENOMIC DNA]</scope>
    <source>
        <strain evidence="8 9">B856</strain>
    </source>
</reference>
<dbReference type="OrthoDB" id="426527at2759"/>
<accession>A0A448YUT0</accession>
<dbReference type="PANTHER" id="PTHR16119">
    <property type="entry name" value="TRANSMEMBRANE PROTEIN 144"/>
    <property type="match status" value="1"/>
</dbReference>
<comment type="similarity">
    <text evidence="2">Belongs to the TMEM144 family.</text>
</comment>
<feature type="transmembrane region" description="Helical" evidence="7">
    <location>
        <begin position="12"/>
        <end position="29"/>
    </location>
</feature>
<feature type="transmembrane region" description="Helical" evidence="7">
    <location>
        <begin position="390"/>
        <end position="408"/>
    </location>
</feature>